<organism evidence="12 13">
    <name type="scientific">Phormidium nigroviride PCC 7112</name>
    <dbReference type="NCBI Taxonomy" id="179408"/>
    <lineage>
        <taxon>Bacteria</taxon>
        <taxon>Bacillati</taxon>
        <taxon>Cyanobacteriota</taxon>
        <taxon>Cyanophyceae</taxon>
        <taxon>Oscillatoriophycideae</taxon>
        <taxon>Oscillatoriales</taxon>
        <taxon>Oscillatoriaceae</taxon>
        <taxon>Phormidium</taxon>
    </lineage>
</organism>
<dbReference type="PROSITE" id="PS50929">
    <property type="entry name" value="ABC_TM1F"/>
    <property type="match status" value="1"/>
</dbReference>
<keyword evidence="5" id="KW-0547">Nucleotide-binding</keyword>
<dbReference type="PANTHER" id="PTHR24221">
    <property type="entry name" value="ATP-BINDING CASSETTE SUB-FAMILY B"/>
    <property type="match status" value="1"/>
</dbReference>
<evidence type="ECO:0000313" key="12">
    <source>
        <dbReference type="EMBL" id="AFZ07004.1"/>
    </source>
</evidence>
<reference evidence="12 13" key="1">
    <citation type="submission" date="2012-05" db="EMBL/GenBank/DDBJ databases">
        <title>Finished chromosome of genome of Oscillatoria sp. PCC 7112.</title>
        <authorList>
            <consortium name="US DOE Joint Genome Institute"/>
            <person name="Gugger M."/>
            <person name="Coursin T."/>
            <person name="Rippka R."/>
            <person name="Tandeau De Marsac N."/>
            <person name="Huntemann M."/>
            <person name="Wei C.-L."/>
            <person name="Han J."/>
            <person name="Detter J.C."/>
            <person name="Han C."/>
            <person name="Tapia R."/>
            <person name="Davenport K."/>
            <person name="Daligault H."/>
            <person name="Erkkila T."/>
            <person name="Gu W."/>
            <person name="Munk A.C.C."/>
            <person name="Teshima H."/>
            <person name="Xu Y."/>
            <person name="Chain P."/>
            <person name="Chen A."/>
            <person name="Krypides N."/>
            <person name="Mavromatis K."/>
            <person name="Markowitz V."/>
            <person name="Szeto E."/>
            <person name="Ivanova N."/>
            <person name="Mikhailova N."/>
            <person name="Ovchinnikova G."/>
            <person name="Pagani I."/>
            <person name="Pati A."/>
            <person name="Goodwin L."/>
            <person name="Peters L."/>
            <person name="Pitluck S."/>
            <person name="Woyke T."/>
            <person name="Kerfeld C."/>
        </authorList>
    </citation>
    <scope>NUCLEOTIDE SEQUENCE [LARGE SCALE GENOMIC DNA]</scope>
    <source>
        <strain evidence="12 13">PCC 7112</strain>
    </source>
</reference>
<dbReference type="InterPro" id="IPR036640">
    <property type="entry name" value="ABC1_TM_sf"/>
</dbReference>
<dbReference type="Gene3D" id="3.40.50.300">
    <property type="entry name" value="P-loop containing nucleotide triphosphate hydrolases"/>
    <property type="match status" value="1"/>
</dbReference>
<name>K9VHK3_9CYAN</name>
<gene>
    <name evidence="12" type="ORF">Osc7112_2588</name>
</gene>
<dbReference type="InterPro" id="IPR027417">
    <property type="entry name" value="P-loop_NTPase"/>
</dbReference>
<dbReference type="InterPro" id="IPR003593">
    <property type="entry name" value="AAA+_ATPase"/>
</dbReference>
<dbReference type="PROSITE" id="PS00211">
    <property type="entry name" value="ABC_TRANSPORTER_1"/>
    <property type="match status" value="1"/>
</dbReference>
<comment type="subcellular location">
    <subcellularLocation>
        <location evidence="1">Cell membrane</location>
        <topology evidence="1">Multi-pass membrane protein</topology>
    </subcellularLocation>
</comment>
<dbReference type="GO" id="GO:0016887">
    <property type="term" value="F:ATP hydrolysis activity"/>
    <property type="evidence" value="ECO:0007669"/>
    <property type="project" value="InterPro"/>
</dbReference>
<evidence type="ECO:0000256" key="7">
    <source>
        <dbReference type="ARBA" id="ARBA00022989"/>
    </source>
</evidence>
<protein>
    <submittedName>
        <fullName evidence="12">Xenobiotic-transporting ATPase</fullName>
    </submittedName>
</protein>
<keyword evidence="4 9" id="KW-0812">Transmembrane</keyword>
<keyword evidence="3" id="KW-1003">Cell membrane</keyword>
<feature type="transmembrane region" description="Helical" evidence="9">
    <location>
        <begin position="186"/>
        <end position="204"/>
    </location>
</feature>
<dbReference type="KEGG" id="oni:Osc7112_2588"/>
<feature type="transmembrane region" description="Helical" evidence="9">
    <location>
        <begin position="82"/>
        <end position="100"/>
    </location>
</feature>
<evidence type="ECO:0000256" key="2">
    <source>
        <dbReference type="ARBA" id="ARBA00022448"/>
    </source>
</evidence>
<feature type="domain" description="ABC transmembrane type-1" evidence="11">
    <location>
        <begin position="40"/>
        <end position="335"/>
    </location>
</feature>
<keyword evidence="8 9" id="KW-0472">Membrane</keyword>
<dbReference type="GO" id="GO:0005524">
    <property type="term" value="F:ATP binding"/>
    <property type="evidence" value="ECO:0007669"/>
    <property type="project" value="UniProtKB-KW"/>
</dbReference>
<feature type="transmembrane region" description="Helical" evidence="9">
    <location>
        <begin position="162"/>
        <end position="180"/>
    </location>
</feature>
<accession>K9VHK3</accession>
<dbReference type="SUPFAM" id="SSF52540">
    <property type="entry name" value="P-loop containing nucleoside triphosphate hydrolases"/>
    <property type="match status" value="1"/>
</dbReference>
<dbReference type="InterPro" id="IPR003439">
    <property type="entry name" value="ABC_transporter-like_ATP-bd"/>
</dbReference>
<dbReference type="FunFam" id="3.40.50.300:FF:000221">
    <property type="entry name" value="Multidrug ABC transporter ATP-binding protein"/>
    <property type="match status" value="1"/>
</dbReference>
<dbReference type="eggNOG" id="COG1132">
    <property type="taxonomic scope" value="Bacteria"/>
</dbReference>
<evidence type="ECO:0000256" key="6">
    <source>
        <dbReference type="ARBA" id="ARBA00022840"/>
    </source>
</evidence>
<evidence type="ECO:0000256" key="9">
    <source>
        <dbReference type="SAM" id="Phobius"/>
    </source>
</evidence>
<dbReference type="SMART" id="SM00382">
    <property type="entry name" value="AAA"/>
    <property type="match status" value="1"/>
</dbReference>
<dbReference type="SUPFAM" id="SSF90123">
    <property type="entry name" value="ABC transporter transmembrane region"/>
    <property type="match status" value="1"/>
</dbReference>
<dbReference type="HOGENOM" id="CLU_000604_84_3_3"/>
<evidence type="ECO:0000256" key="1">
    <source>
        <dbReference type="ARBA" id="ARBA00004651"/>
    </source>
</evidence>
<dbReference type="EMBL" id="CP003614">
    <property type="protein sequence ID" value="AFZ07004.1"/>
    <property type="molecule type" value="Genomic_DNA"/>
</dbReference>
<dbReference type="STRING" id="179408.Osc7112_2588"/>
<keyword evidence="13" id="KW-1185">Reference proteome</keyword>
<evidence type="ECO:0000256" key="4">
    <source>
        <dbReference type="ARBA" id="ARBA00022692"/>
    </source>
</evidence>
<dbReference type="Pfam" id="PF00005">
    <property type="entry name" value="ABC_tran"/>
    <property type="match status" value="1"/>
</dbReference>
<evidence type="ECO:0000259" key="10">
    <source>
        <dbReference type="PROSITE" id="PS50893"/>
    </source>
</evidence>
<feature type="transmembrane region" description="Helical" evidence="9">
    <location>
        <begin position="274"/>
        <end position="297"/>
    </location>
</feature>
<keyword evidence="6" id="KW-0067">ATP-binding</keyword>
<dbReference type="OrthoDB" id="9762790at2"/>
<keyword evidence="2" id="KW-0813">Transport</keyword>
<evidence type="ECO:0000313" key="13">
    <source>
        <dbReference type="Proteomes" id="UP000010478"/>
    </source>
</evidence>
<evidence type="ECO:0000256" key="3">
    <source>
        <dbReference type="ARBA" id="ARBA00022475"/>
    </source>
</evidence>
<proteinExistence type="predicted"/>
<evidence type="ECO:0000256" key="5">
    <source>
        <dbReference type="ARBA" id="ARBA00022741"/>
    </source>
</evidence>
<dbReference type="RefSeq" id="WP_015176294.1">
    <property type="nucleotide sequence ID" value="NZ_CAWLHL010000001.1"/>
</dbReference>
<dbReference type="PANTHER" id="PTHR24221:SF646">
    <property type="entry name" value="HAEMOLYSIN SECRETION ATP-BINDING PROTEIN"/>
    <property type="match status" value="1"/>
</dbReference>
<feature type="transmembrane region" description="Helical" evidence="9">
    <location>
        <begin position="40"/>
        <end position="62"/>
    </location>
</feature>
<dbReference type="InterPro" id="IPR017871">
    <property type="entry name" value="ABC_transporter-like_CS"/>
</dbReference>
<dbReference type="GO" id="GO:0005886">
    <property type="term" value="C:plasma membrane"/>
    <property type="evidence" value="ECO:0007669"/>
    <property type="project" value="UniProtKB-SubCell"/>
</dbReference>
<dbReference type="InterPro" id="IPR039421">
    <property type="entry name" value="Type_1_exporter"/>
</dbReference>
<evidence type="ECO:0000259" key="11">
    <source>
        <dbReference type="PROSITE" id="PS50929"/>
    </source>
</evidence>
<feature type="domain" description="ABC transporter" evidence="10">
    <location>
        <begin position="383"/>
        <end position="625"/>
    </location>
</feature>
<keyword evidence="7 9" id="KW-1133">Transmembrane helix</keyword>
<dbReference type="PROSITE" id="PS50893">
    <property type="entry name" value="ABC_TRANSPORTER_2"/>
    <property type="match status" value="1"/>
</dbReference>
<dbReference type="AlphaFoldDB" id="K9VHK3"/>
<dbReference type="InterPro" id="IPR011527">
    <property type="entry name" value="ABC1_TM_dom"/>
</dbReference>
<dbReference type="Gene3D" id="1.20.1560.10">
    <property type="entry name" value="ABC transporter type 1, transmembrane domain"/>
    <property type="match status" value="1"/>
</dbReference>
<dbReference type="Proteomes" id="UP000010478">
    <property type="component" value="Chromosome"/>
</dbReference>
<sequence length="631" mass="69533">MSRPDTYPQTMQAIQITTFQALWRSLGLIIKAAPIELRHLIILNIIAGAAPSAVLFLDKLIIDEVSRLLSQTQTAQPFALMLSRPILLWSIAGVLSLRLVGDALDTMSSFAATSLRDRVQGFVEGKVLEKVANFDDIALFENPELLNIVELAKTGVLKIQQLAFTISMTITGIFIFIPSIGLAAAIAWWVPVVMLISSCPSIYIQRKYSKIIWRVQRKQAKISREMNLSARVLTGEEYAKELRLFGLQELWLKRWQGQFLQFFSEMQQIRKKGAIVLLLWSVFSRIGVALPFVYVVMGALGGRYTLGDLALYSGLIVQVEQSLQLLIGNYANLYDISLGVSPIFQLLELKPELQSPLVDVASRLPSLPEDGQDSRPTKDKIGIEIKHLSFCYPGSNKSTIADINLTINPGEMLVLVGENGAGKTTLGKLLGRLYDPTSGTIDWNGKDLRSYPLAYVRSRIAVVMQDYARFPSTVRENVGFGDLLSLSDDTAINEAISEAGISAKVNSLAAGLETPLGKQLEDGIDLSGGQWQRIAIARALMRLSTAEVLIFDEPTAALDPKTEHEIYSIFRQIAAGKTTIVISHRLGLAKIADRIAVMENGKIAEIGTHDELIASNGIYCSMFTRQASSYI</sequence>
<dbReference type="GO" id="GO:0034040">
    <property type="term" value="F:ATPase-coupled lipid transmembrane transporter activity"/>
    <property type="evidence" value="ECO:0007669"/>
    <property type="project" value="TreeGrafter"/>
</dbReference>
<evidence type="ECO:0000256" key="8">
    <source>
        <dbReference type="ARBA" id="ARBA00023136"/>
    </source>
</evidence>
<dbReference type="GO" id="GO:0140359">
    <property type="term" value="F:ABC-type transporter activity"/>
    <property type="evidence" value="ECO:0007669"/>
    <property type="project" value="InterPro"/>
</dbReference>